<reference evidence="2 3" key="1">
    <citation type="submission" date="2015-09" db="EMBL/GenBank/DDBJ databases">
        <authorList>
            <person name="Jackson K.R."/>
            <person name="Lunt B.L."/>
            <person name="Fisher J.N.B."/>
            <person name="Gardner A.V."/>
            <person name="Bailey M.E."/>
            <person name="Deus L.M."/>
            <person name="Earl A.S."/>
            <person name="Gibby P.D."/>
            <person name="Hartmann K.A."/>
            <person name="Liu J.E."/>
            <person name="Manci A.M."/>
            <person name="Nielsen D.A."/>
            <person name="Solomon M.B."/>
            <person name="Breakwell D.P."/>
            <person name="Burnett S.H."/>
            <person name="Grose J.H."/>
        </authorList>
    </citation>
    <scope>NUCLEOTIDE SEQUENCE [LARGE SCALE GENOMIC DNA]</scope>
    <source>
        <strain evidence="2 3">16</strain>
    </source>
</reference>
<organism evidence="2 3">
    <name type="scientific">Prosthecodimorpha hirschii</name>
    <dbReference type="NCBI Taxonomy" id="665126"/>
    <lineage>
        <taxon>Bacteria</taxon>
        <taxon>Pseudomonadati</taxon>
        <taxon>Pseudomonadota</taxon>
        <taxon>Alphaproteobacteria</taxon>
        <taxon>Hyphomicrobiales</taxon>
        <taxon>Ancalomicrobiaceae</taxon>
        <taxon>Prosthecodimorpha</taxon>
    </lineage>
</organism>
<keyword evidence="3" id="KW-1185">Reference proteome</keyword>
<dbReference type="Gene3D" id="1.20.210.10">
    <property type="entry name" value="Cytochrome c oxidase-like, subunit I domain"/>
    <property type="match status" value="1"/>
</dbReference>
<feature type="transmembrane region" description="Helical" evidence="1">
    <location>
        <begin position="92"/>
        <end position="116"/>
    </location>
</feature>
<protein>
    <submittedName>
        <fullName evidence="2">Uncharacterized protein</fullName>
    </submittedName>
</protein>
<keyword evidence="1" id="KW-0812">Transmembrane</keyword>
<evidence type="ECO:0000256" key="1">
    <source>
        <dbReference type="SAM" id="Phobius"/>
    </source>
</evidence>
<name>A0A0P6VQN8_9HYPH</name>
<dbReference type="Proteomes" id="UP000048984">
    <property type="component" value="Unassembled WGS sequence"/>
</dbReference>
<reference evidence="2 3" key="2">
    <citation type="submission" date="2015-10" db="EMBL/GenBank/DDBJ databases">
        <title>Draft Genome Sequence of Prosthecomicrobium hirschii ATCC 27832.</title>
        <authorList>
            <person name="Daniel J."/>
            <person name="Givan S.A."/>
            <person name="Brun Y.V."/>
            <person name="Brown P.J."/>
        </authorList>
    </citation>
    <scope>NUCLEOTIDE SEQUENCE [LARGE SCALE GENOMIC DNA]</scope>
    <source>
        <strain evidence="2 3">16</strain>
    </source>
</reference>
<gene>
    <name evidence="2" type="ORF">ABB55_25140</name>
</gene>
<proteinExistence type="predicted"/>
<keyword evidence="1" id="KW-1133">Transmembrane helix</keyword>
<feature type="transmembrane region" description="Helical" evidence="1">
    <location>
        <begin position="35"/>
        <end position="54"/>
    </location>
</feature>
<dbReference type="RefSeq" id="WP_054361274.1">
    <property type="nucleotide sequence ID" value="NZ_LJYW01000001.1"/>
</dbReference>
<comment type="caution">
    <text evidence="2">The sequence shown here is derived from an EMBL/GenBank/DDBJ whole genome shotgun (WGS) entry which is preliminary data.</text>
</comment>
<evidence type="ECO:0000313" key="2">
    <source>
        <dbReference type="EMBL" id="KPL55107.1"/>
    </source>
</evidence>
<sequence length="137" mass="14154">MIGNWFLRCAVLFALAGMGLGIRMGIVHDFTLSPVHAHVNLVGFTTLFLAGLFYRAMPHAAGWLAGLHFTLALPGALALSIGIAGSVTGQDWGVAVAIAGSLLTVAAMLIFAIAVFRATGSSRAESLDAVEPGYAGR</sequence>
<feature type="transmembrane region" description="Helical" evidence="1">
    <location>
        <begin position="61"/>
        <end position="86"/>
    </location>
</feature>
<evidence type="ECO:0000313" key="3">
    <source>
        <dbReference type="Proteomes" id="UP000048984"/>
    </source>
</evidence>
<accession>A0A0P6VQN8</accession>
<dbReference type="InterPro" id="IPR036927">
    <property type="entry name" value="Cyt_c_oxase-like_su1_sf"/>
</dbReference>
<dbReference type="STRING" id="665126.ABB55_25140"/>
<dbReference type="AlphaFoldDB" id="A0A0P6VQN8"/>
<keyword evidence="1" id="KW-0472">Membrane</keyword>
<dbReference type="EMBL" id="LJYW01000001">
    <property type="protein sequence ID" value="KPL55107.1"/>
    <property type="molecule type" value="Genomic_DNA"/>
</dbReference>